<comment type="caution">
    <text evidence="1">The sequence shown here is derived from an EMBL/GenBank/DDBJ whole genome shotgun (WGS) entry which is preliminary data.</text>
</comment>
<organism evidence="1 2">
    <name type="scientific">Austropuccinia psidii MF-1</name>
    <dbReference type="NCBI Taxonomy" id="1389203"/>
    <lineage>
        <taxon>Eukaryota</taxon>
        <taxon>Fungi</taxon>
        <taxon>Dikarya</taxon>
        <taxon>Basidiomycota</taxon>
        <taxon>Pucciniomycotina</taxon>
        <taxon>Pucciniomycetes</taxon>
        <taxon>Pucciniales</taxon>
        <taxon>Sphaerophragmiaceae</taxon>
        <taxon>Austropuccinia</taxon>
    </lineage>
</organism>
<dbReference type="Proteomes" id="UP000765509">
    <property type="component" value="Unassembled WGS sequence"/>
</dbReference>
<proteinExistence type="predicted"/>
<name>A0A9Q3DQJ1_9BASI</name>
<protein>
    <recommendedName>
        <fullName evidence="3">Integrase zinc-binding domain-containing protein</fullName>
    </recommendedName>
</protein>
<sequence>MGHMSEDSNKERVGSTAWCPKWEKELSEYINTCERWQKENSKYGKKYGLLQHIEEHKHPWETINMDWVTGLVPGGKESFNACLIIVDSNAMVTFSGPIPMIPTQGPQIPSLISKEDSSGHQSGNPWRLSEDHFRTATTWPCRNWVGNSSRILPRAIYRGY</sequence>
<reference evidence="1" key="1">
    <citation type="submission" date="2021-03" db="EMBL/GenBank/DDBJ databases">
        <title>Draft genome sequence of rust myrtle Austropuccinia psidii MF-1, a brazilian biotype.</title>
        <authorList>
            <person name="Quecine M.C."/>
            <person name="Pachon D.M.R."/>
            <person name="Bonatelli M.L."/>
            <person name="Correr F.H."/>
            <person name="Franceschini L.M."/>
            <person name="Leite T.F."/>
            <person name="Margarido G.R.A."/>
            <person name="Almeida C.A."/>
            <person name="Ferrarezi J.A."/>
            <person name="Labate C.A."/>
        </authorList>
    </citation>
    <scope>NUCLEOTIDE SEQUENCE</scope>
    <source>
        <strain evidence="1">MF-1</strain>
    </source>
</reference>
<evidence type="ECO:0008006" key="3">
    <source>
        <dbReference type="Google" id="ProtNLM"/>
    </source>
</evidence>
<keyword evidence="2" id="KW-1185">Reference proteome</keyword>
<dbReference type="OrthoDB" id="10267344at2759"/>
<dbReference type="EMBL" id="AVOT02019791">
    <property type="protein sequence ID" value="MBW0507574.1"/>
    <property type="molecule type" value="Genomic_DNA"/>
</dbReference>
<accession>A0A9Q3DQJ1</accession>
<evidence type="ECO:0000313" key="1">
    <source>
        <dbReference type="EMBL" id="MBW0507574.1"/>
    </source>
</evidence>
<dbReference type="AlphaFoldDB" id="A0A9Q3DQJ1"/>
<gene>
    <name evidence="1" type="ORF">O181_047289</name>
</gene>
<evidence type="ECO:0000313" key="2">
    <source>
        <dbReference type="Proteomes" id="UP000765509"/>
    </source>
</evidence>